<feature type="compositionally biased region" description="Low complexity" evidence="1">
    <location>
        <begin position="153"/>
        <end position="169"/>
    </location>
</feature>
<dbReference type="Proteomes" id="UP001586593">
    <property type="component" value="Unassembled WGS sequence"/>
</dbReference>
<evidence type="ECO:0000256" key="1">
    <source>
        <dbReference type="SAM" id="MobiDB-lite"/>
    </source>
</evidence>
<feature type="compositionally biased region" description="Polar residues" evidence="1">
    <location>
        <begin position="416"/>
        <end position="435"/>
    </location>
</feature>
<feature type="compositionally biased region" description="Low complexity" evidence="1">
    <location>
        <begin position="72"/>
        <end position="81"/>
    </location>
</feature>
<feature type="region of interest" description="Disordered" evidence="1">
    <location>
        <begin position="1"/>
        <end position="81"/>
    </location>
</feature>
<feature type="region of interest" description="Disordered" evidence="1">
    <location>
        <begin position="127"/>
        <end position="285"/>
    </location>
</feature>
<feature type="region of interest" description="Disordered" evidence="1">
    <location>
        <begin position="340"/>
        <end position="435"/>
    </location>
</feature>
<dbReference type="InterPro" id="IPR008402">
    <property type="entry name" value="APC_su15/mnd2"/>
</dbReference>
<feature type="compositionally biased region" description="Polar residues" evidence="1">
    <location>
        <begin position="57"/>
        <end position="70"/>
    </location>
</feature>
<evidence type="ECO:0000313" key="2">
    <source>
        <dbReference type="EMBL" id="KAL1875344.1"/>
    </source>
</evidence>
<accession>A0ABR3XIC3</accession>
<keyword evidence="3" id="KW-1185">Reference proteome</keyword>
<organism evidence="2 3">
    <name type="scientific">Phialemonium thermophilum</name>
    <dbReference type="NCBI Taxonomy" id="223376"/>
    <lineage>
        <taxon>Eukaryota</taxon>
        <taxon>Fungi</taxon>
        <taxon>Dikarya</taxon>
        <taxon>Ascomycota</taxon>
        <taxon>Pezizomycotina</taxon>
        <taxon>Sordariomycetes</taxon>
        <taxon>Sordariomycetidae</taxon>
        <taxon>Cephalothecales</taxon>
        <taxon>Cephalothecaceae</taxon>
        <taxon>Phialemonium</taxon>
    </lineage>
</organism>
<feature type="compositionally biased region" description="Basic and acidic residues" evidence="1">
    <location>
        <begin position="127"/>
        <end position="143"/>
    </location>
</feature>
<proteinExistence type="predicted"/>
<feature type="compositionally biased region" description="Acidic residues" evidence="1">
    <location>
        <begin position="192"/>
        <end position="244"/>
    </location>
</feature>
<dbReference type="EMBL" id="JAZHXJ010000091">
    <property type="protein sequence ID" value="KAL1875344.1"/>
    <property type="molecule type" value="Genomic_DNA"/>
</dbReference>
<feature type="compositionally biased region" description="Polar residues" evidence="1">
    <location>
        <begin position="392"/>
        <end position="403"/>
    </location>
</feature>
<comment type="caution">
    <text evidence="2">The sequence shown here is derived from an EMBL/GenBank/DDBJ whole genome shotgun (WGS) entry which is preliminary data.</text>
</comment>
<protein>
    <recommendedName>
        <fullName evidence="4">Apc15p protein-domain-containing protein</fullName>
    </recommendedName>
</protein>
<dbReference type="Pfam" id="PF05841">
    <property type="entry name" value="Apc15p"/>
    <property type="match status" value="1"/>
</dbReference>
<evidence type="ECO:0008006" key="4">
    <source>
        <dbReference type="Google" id="ProtNLM"/>
    </source>
</evidence>
<feature type="compositionally biased region" description="Polar residues" evidence="1">
    <location>
        <begin position="35"/>
        <end position="50"/>
    </location>
</feature>
<name>A0ABR3XIC3_9PEZI</name>
<sequence length="435" mass="47428">MLSLLPDLTPRDSHSLWYTPSRNPGRRPAHLDPAFSNQENGGPSGSLSHTGSGGQGFTTRGARSSHTSSGPAAAAATAQATVERSTLARLRADEAHAERRRSNVANFGATWLKPPGVSKTLFQMREERREQEEHAEAMRREQLAQELAEAEAEAAGAAAAAALAAEEGQPIGAEGGILNTDRGIGGVGSTDLMDEDMMGGERDLDDEIPDADDDGFGYGEMTDDEDEDEDEEDEDEDEDEEDAGVDAYGSNAQDEEPEPGAARQRRTQQRELANRMATVREAEDRARERIVRREDINLDMYEEGEDLEGEQQDQMLEEEDLTRFPVHYEQVVEPGMDMDMQANLDDDVPEAESGGYEHTDTEAELTSSDDASVDEESADWQGHGSAHAAQETVVSQFSSSRTQRGAVRTDVDIGSVLSQDDSSVMDSNPQVRHRS</sequence>
<evidence type="ECO:0000313" key="3">
    <source>
        <dbReference type="Proteomes" id="UP001586593"/>
    </source>
</evidence>
<gene>
    <name evidence="2" type="ORF">VTK73DRAFT_10078</name>
</gene>
<reference evidence="2 3" key="1">
    <citation type="journal article" date="2024" name="Commun. Biol.">
        <title>Comparative genomic analysis of thermophilic fungi reveals convergent evolutionary adaptations and gene losses.</title>
        <authorList>
            <person name="Steindorff A.S."/>
            <person name="Aguilar-Pontes M.V."/>
            <person name="Robinson A.J."/>
            <person name="Andreopoulos B."/>
            <person name="LaButti K."/>
            <person name="Kuo A."/>
            <person name="Mondo S."/>
            <person name="Riley R."/>
            <person name="Otillar R."/>
            <person name="Haridas S."/>
            <person name="Lipzen A."/>
            <person name="Grimwood J."/>
            <person name="Schmutz J."/>
            <person name="Clum A."/>
            <person name="Reid I.D."/>
            <person name="Moisan M.C."/>
            <person name="Butler G."/>
            <person name="Nguyen T.T.M."/>
            <person name="Dewar K."/>
            <person name="Conant G."/>
            <person name="Drula E."/>
            <person name="Henrissat B."/>
            <person name="Hansel C."/>
            <person name="Singer S."/>
            <person name="Hutchinson M.I."/>
            <person name="de Vries R.P."/>
            <person name="Natvig D.O."/>
            <person name="Powell A.J."/>
            <person name="Tsang A."/>
            <person name="Grigoriev I.V."/>
        </authorList>
    </citation>
    <scope>NUCLEOTIDE SEQUENCE [LARGE SCALE GENOMIC DNA]</scope>
    <source>
        <strain evidence="2 3">ATCC 24622</strain>
    </source>
</reference>
<feature type="compositionally biased region" description="Basic and acidic residues" evidence="1">
    <location>
        <begin position="268"/>
        <end position="285"/>
    </location>
</feature>